<evidence type="ECO:0000256" key="1">
    <source>
        <dbReference type="ARBA" id="ARBA00004651"/>
    </source>
</evidence>
<organism evidence="10">
    <name type="scientific">freshwater metagenome</name>
    <dbReference type="NCBI Taxonomy" id="449393"/>
    <lineage>
        <taxon>unclassified sequences</taxon>
        <taxon>metagenomes</taxon>
        <taxon>ecological metagenomes</taxon>
    </lineage>
</organism>
<dbReference type="AlphaFoldDB" id="A0A6J6LAP7"/>
<dbReference type="Gene3D" id="1.10.3720.10">
    <property type="entry name" value="MetI-like"/>
    <property type="match status" value="1"/>
</dbReference>
<evidence type="ECO:0000256" key="5">
    <source>
        <dbReference type="ARBA" id="ARBA00022970"/>
    </source>
</evidence>
<gene>
    <name evidence="10" type="ORF">UFOPK2243_00924</name>
</gene>
<dbReference type="InterPro" id="IPR000515">
    <property type="entry name" value="MetI-like"/>
</dbReference>
<feature type="domain" description="ABC transmembrane type-1" evidence="9">
    <location>
        <begin position="79"/>
        <end position="285"/>
    </location>
</feature>
<feature type="transmembrane region" description="Helical" evidence="8">
    <location>
        <begin position="115"/>
        <end position="135"/>
    </location>
</feature>
<feature type="transmembrane region" description="Helical" evidence="8">
    <location>
        <begin position="264"/>
        <end position="288"/>
    </location>
</feature>
<dbReference type="SUPFAM" id="SSF161098">
    <property type="entry name" value="MetI-like"/>
    <property type="match status" value="1"/>
</dbReference>
<keyword evidence="5" id="KW-0029">Amino-acid transport</keyword>
<feature type="transmembrane region" description="Helical" evidence="8">
    <location>
        <begin position="81"/>
        <end position="103"/>
    </location>
</feature>
<evidence type="ECO:0000256" key="3">
    <source>
        <dbReference type="ARBA" id="ARBA00022475"/>
    </source>
</evidence>
<dbReference type="NCBIfam" id="TIGR01726">
    <property type="entry name" value="HEQRo_perm_3TM"/>
    <property type="match status" value="1"/>
</dbReference>
<reference evidence="10" key="1">
    <citation type="submission" date="2020-05" db="EMBL/GenBank/DDBJ databases">
        <authorList>
            <person name="Chiriac C."/>
            <person name="Salcher M."/>
            <person name="Ghai R."/>
            <person name="Kavagutti S V."/>
        </authorList>
    </citation>
    <scope>NUCLEOTIDE SEQUENCE</scope>
</reference>
<dbReference type="PANTHER" id="PTHR30614">
    <property type="entry name" value="MEMBRANE COMPONENT OF AMINO ACID ABC TRANSPORTER"/>
    <property type="match status" value="1"/>
</dbReference>
<dbReference type="Pfam" id="PF00528">
    <property type="entry name" value="BPD_transp_1"/>
    <property type="match status" value="1"/>
</dbReference>
<dbReference type="InterPro" id="IPR043429">
    <property type="entry name" value="ArtM/GltK/GlnP/TcyL/YhdX-like"/>
</dbReference>
<feature type="transmembrane region" description="Helical" evidence="8">
    <location>
        <begin position="240"/>
        <end position="258"/>
    </location>
</feature>
<keyword evidence="6 8" id="KW-1133">Transmembrane helix</keyword>
<keyword evidence="4 8" id="KW-0812">Transmembrane</keyword>
<dbReference type="EMBL" id="CAEZWL010000027">
    <property type="protein sequence ID" value="CAB4657763.1"/>
    <property type="molecule type" value="Genomic_DNA"/>
</dbReference>
<dbReference type="GO" id="GO:0022857">
    <property type="term" value="F:transmembrane transporter activity"/>
    <property type="evidence" value="ECO:0007669"/>
    <property type="project" value="InterPro"/>
</dbReference>
<dbReference type="FunFam" id="1.10.3720.10:FF:000006">
    <property type="entry name" value="Glutamate/aspartate ABC transporter, permease protein GltK"/>
    <property type="match status" value="1"/>
</dbReference>
<protein>
    <submittedName>
        <fullName evidence="10">Unannotated protein</fullName>
    </submittedName>
</protein>
<evidence type="ECO:0000256" key="4">
    <source>
        <dbReference type="ARBA" id="ARBA00022692"/>
    </source>
</evidence>
<evidence type="ECO:0000256" key="2">
    <source>
        <dbReference type="ARBA" id="ARBA00022448"/>
    </source>
</evidence>
<dbReference type="PANTHER" id="PTHR30614:SF0">
    <property type="entry name" value="L-CYSTINE TRANSPORT SYSTEM PERMEASE PROTEIN TCYL"/>
    <property type="match status" value="1"/>
</dbReference>
<dbReference type="InterPro" id="IPR035906">
    <property type="entry name" value="MetI-like_sf"/>
</dbReference>
<feature type="transmembrane region" description="Helical" evidence="8">
    <location>
        <begin position="162"/>
        <end position="182"/>
    </location>
</feature>
<evidence type="ECO:0000256" key="7">
    <source>
        <dbReference type="ARBA" id="ARBA00023136"/>
    </source>
</evidence>
<proteinExistence type="predicted"/>
<keyword evidence="7 8" id="KW-0472">Membrane</keyword>
<sequence>MEVTRLDSNKEQGPISPTPINSGATILNAVPIRHYGRWIATIFLLLVAAVMVKSILTNPRFRWGVVGEYIISAPIMDGLQLTLLLTVVAQFLGILIGIILAIMRLSSNRVLARAAWIYIWFFRGTPLLVQLIFWYNISALYPEISIGIPFGPTFWQGNANELITPFAVAILGLALNEGAYMAEIVRGGIAGIDRGQSESAKALGMTHMQTLRRVILPQAVKVIIPPTGNQTILMLKTTSLVSVLALADLLYTAQTIYARTFETMPLLMVASLWYLGITSVLTFGQFFLERHFSEGKRDQISFTQRFAGRVSMRKGAAQMEEAGKVKQND</sequence>
<evidence type="ECO:0000256" key="6">
    <source>
        <dbReference type="ARBA" id="ARBA00022989"/>
    </source>
</evidence>
<evidence type="ECO:0000259" key="9">
    <source>
        <dbReference type="PROSITE" id="PS50928"/>
    </source>
</evidence>
<keyword evidence="3" id="KW-1003">Cell membrane</keyword>
<evidence type="ECO:0000256" key="8">
    <source>
        <dbReference type="SAM" id="Phobius"/>
    </source>
</evidence>
<dbReference type="CDD" id="cd06261">
    <property type="entry name" value="TM_PBP2"/>
    <property type="match status" value="1"/>
</dbReference>
<accession>A0A6J6LAP7</accession>
<dbReference type="GO" id="GO:0006865">
    <property type="term" value="P:amino acid transport"/>
    <property type="evidence" value="ECO:0007669"/>
    <property type="project" value="UniProtKB-KW"/>
</dbReference>
<keyword evidence="2" id="KW-0813">Transport</keyword>
<dbReference type="GO" id="GO:0043190">
    <property type="term" value="C:ATP-binding cassette (ABC) transporter complex"/>
    <property type="evidence" value="ECO:0007669"/>
    <property type="project" value="InterPro"/>
</dbReference>
<name>A0A6J6LAP7_9ZZZZ</name>
<comment type="subcellular location">
    <subcellularLocation>
        <location evidence="1">Cell membrane</location>
        <topology evidence="1">Multi-pass membrane protein</topology>
    </subcellularLocation>
</comment>
<feature type="transmembrane region" description="Helical" evidence="8">
    <location>
        <begin position="38"/>
        <end position="56"/>
    </location>
</feature>
<dbReference type="InterPro" id="IPR010065">
    <property type="entry name" value="AA_ABC_transptr_permease_3TM"/>
</dbReference>
<evidence type="ECO:0000313" key="10">
    <source>
        <dbReference type="EMBL" id="CAB4657763.1"/>
    </source>
</evidence>
<dbReference type="PROSITE" id="PS50928">
    <property type="entry name" value="ABC_TM1"/>
    <property type="match status" value="1"/>
</dbReference>